<dbReference type="Proteomes" id="UP000243024">
    <property type="component" value="Unassembled WGS sequence"/>
</dbReference>
<gene>
    <name evidence="3" type="ORF">SA87_10265</name>
</gene>
<dbReference type="PANTHER" id="PTHR11373:SF4">
    <property type="entry name" value="DEOXYNUCLEOSIDE TRIPHOSPHATE TRIPHOSPHOHYDROLASE SAMHD1"/>
    <property type="match status" value="1"/>
</dbReference>
<dbReference type="InterPro" id="IPR045509">
    <property type="entry name" value="HD_assoc_2"/>
</dbReference>
<protein>
    <recommendedName>
        <fullName evidence="2">HD/PDEase domain-containing protein</fullName>
    </recommendedName>
</protein>
<dbReference type="Pfam" id="PF19276">
    <property type="entry name" value="HD_assoc_2"/>
    <property type="match status" value="1"/>
</dbReference>
<dbReference type="SMART" id="SM00471">
    <property type="entry name" value="HDc"/>
    <property type="match status" value="1"/>
</dbReference>
<dbReference type="InterPro" id="IPR006674">
    <property type="entry name" value="HD_domain"/>
</dbReference>
<name>A0A132NBD0_HYDSH</name>
<accession>A0A132NBD0</accession>
<comment type="caution">
    <text evidence="3">The sequence shown here is derived from an EMBL/GenBank/DDBJ whole genome shotgun (WGS) entry which is preliminary data.</text>
</comment>
<dbReference type="EMBL" id="JXBB01000007">
    <property type="protein sequence ID" value="OAR04970.1"/>
    <property type="molecule type" value="Genomic_DNA"/>
</dbReference>
<dbReference type="GO" id="GO:0008832">
    <property type="term" value="F:dGTPase activity"/>
    <property type="evidence" value="ECO:0007669"/>
    <property type="project" value="TreeGrafter"/>
</dbReference>
<dbReference type="InterPro" id="IPR003607">
    <property type="entry name" value="HD/PDEase_dom"/>
</dbReference>
<dbReference type="STRING" id="1484.SA87_10265"/>
<evidence type="ECO:0000256" key="1">
    <source>
        <dbReference type="SAM" id="MobiDB-lite"/>
    </source>
</evidence>
<dbReference type="GO" id="GO:0006203">
    <property type="term" value="P:dGTP catabolic process"/>
    <property type="evidence" value="ECO:0007669"/>
    <property type="project" value="TreeGrafter"/>
</dbReference>
<dbReference type="SUPFAM" id="SSF109604">
    <property type="entry name" value="HD-domain/PDEase-like"/>
    <property type="match status" value="1"/>
</dbReference>
<reference evidence="3 4" key="1">
    <citation type="submission" date="2015-09" db="EMBL/GenBank/DDBJ databases">
        <title>Draft genome sequence of Hydrogenibacillus schlegelii DSM 2000.</title>
        <authorList>
            <person name="Hemp J."/>
        </authorList>
    </citation>
    <scope>NUCLEOTIDE SEQUENCE [LARGE SCALE GENOMIC DNA]</scope>
    <source>
        <strain evidence="3 4">MA 48</strain>
    </source>
</reference>
<dbReference type="PANTHER" id="PTHR11373">
    <property type="entry name" value="DEOXYNUCLEOSIDE TRIPHOSPHATE TRIPHOSPHOHYDROLASE"/>
    <property type="match status" value="1"/>
</dbReference>
<dbReference type="Gene3D" id="1.10.3210.10">
    <property type="entry name" value="Hypothetical protein af1432"/>
    <property type="match status" value="1"/>
</dbReference>
<evidence type="ECO:0000313" key="3">
    <source>
        <dbReference type="EMBL" id="OAR04970.1"/>
    </source>
</evidence>
<keyword evidence="4" id="KW-1185">Reference proteome</keyword>
<feature type="region of interest" description="Disordered" evidence="1">
    <location>
        <begin position="395"/>
        <end position="453"/>
    </location>
</feature>
<feature type="domain" description="HD/PDEase" evidence="2">
    <location>
        <begin position="50"/>
        <end position="188"/>
    </location>
</feature>
<feature type="compositionally biased region" description="Gly residues" evidence="1">
    <location>
        <begin position="420"/>
        <end position="429"/>
    </location>
</feature>
<evidence type="ECO:0000313" key="4">
    <source>
        <dbReference type="Proteomes" id="UP000243024"/>
    </source>
</evidence>
<evidence type="ECO:0000259" key="2">
    <source>
        <dbReference type="SMART" id="SM00471"/>
    </source>
</evidence>
<proteinExistence type="predicted"/>
<dbReference type="RefSeq" id="WP_066199178.1">
    <property type="nucleotide sequence ID" value="NZ_JBDOQL010000061.1"/>
</dbReference>
<dbReference type="OrthoDB" id="9803619at2"/>
<sequence>MKTIRDPVHNLIQFDLKTEGLIVRLIDTPEFQRLHHIRQLGLSFFTYPGATHTRFSHSIGVAHLMKRFVDRLLADEGARRAAPGGERLKEDRLLAMAAALLHDIGHGPLSHAIEAVTGVHHEAWSRLIVTGGTAVTRVLEAERPGLAREVSDVIGRSHANRAIVKLLSSQLDVDRTDYLLRDAHMTGARYGALDLEWLIHSLRLGVSVPREGSVEAEVGLDLEKGLSIAEDFMMARFYMYRHVYLHKTTRAAELMVQHLLLRAAELAEAGALTLPPALGAVLALRSRRDPEQAAEAILGAFLTLTDATVWSAFFDWQEHPDPVLRTLSRRLIARDLYKALPLPEGGLPTDRLYELHEEAAERLRAHGLAGLDGRPIPGRYALFLDTEETIPYKDPYLLPAGRRPAETTAGGGSDKESGASAGGAGGTGVGEVPAPAKDDARARGGESAAAPADGDAESTVAVWMIDREGRAVELSRASELIRFLREHRHAYRRVYVPREIREEMAARLRALR</sequence>
<dbReference type="CDD" id="cd00077">
    <property type="entry name" value="HDc"/>
    <property type="match status" value="1"/>
</dbReference>
<dbReference type="AlphaFoldDB" id="A0A132NBD0"/>
<dbReference type="Pfam" id="PF01966">
    <property type="entry name" value="HD"/>
    <property type="match status" value="1"/>
</dbReference>
<organism evidence="3 4">
    <name type="scientific">Hydrogenibacillus schlegelii</name>
    <name type="common">Bacillus schlegelii</name>
    <dbReference type="NCBI Taxonomy" id="1484"/>
    <lineage>
        <taxon>Bacteria</taxon>
        <taxon>Bacillati</taxon>
        <taxon>Bacillota</taxon>
        <taxon>Bacilli</taxon>
        <taxon>Bacillales</taxon>
        <taxon>Bacillales Family X. Incertae Sedis</taxon>
        <taxon>Hydrogenibacillus</taxon>
    </lineage>
</organism>
<dbReference type="InterPro" id="IPR050135">
    <property type="entry name" value="dGTPase-like"/>
</dbReference>